<dbReference type="AlphaFoldDB" id="A0A3B0VTS6"/>
<evidence type="ECO:0000313" key="2">
    <source>
        <dbReference type="EMBL" id="VAW47078.1"/>
    </source>
</evidence>
<sequence length="147" mass="16416">MKPVWILIADSSRARIFTAENSVAELVEIESLNHSEGRLLDQDLTSDQLGRSKESDGSSGHSYVGEIDPKEQENIHFAKRVTQHLCHELNLNKFENLFVVASPAFLGALRSACSNQLKKHIAFSLNKNVVTKTPEQIRSYLPVSLLT</sequence>
<evidence type="ECO:0000256" key="1">
    <source>
        <dbReference type="SAM" id="MobiDB-lite"/>
    </source>
</evidence>
<organism evidence="2">
    <name type="scientific">hydrothermal vent metagenome</name>
    <dbReference type="NCBI Taxonomy" id="652676"/>
    <lineage>
        <taxon>unclassified sequences</taxon>
        <taxon>metagenomes</taxon>
        <taxon>ecological metagenomes</taxon>
    </lineage>
</organism>
<reference evidence="2" key="1">
    <citation type="submission" date="2018-06" db="EMBL/GenBank/DDBJ databases">
        <authorList>
            <person name="Zhirakovskaya E."/>
        </authorList>
    </citation>
    <scope>NUCLEOTIDE SEQUENCE</scope>
</reference>
<protein>
    <recommendedName>
        <fullName evidence="3">Host attachment protein</fullName>
    </recommendedName>
</protein>
<name>A0A3B0VTS6_9ZZZZ</name>
<accession>A0A3B0VTS6</accession>
<dbReference type="InterPro" id="IPR019291">
    <property type="entry name" value="Host_attachment_protein"/>
</dbReference>
<proteinExistence type="predicted"/>
<dbReference type="Pfam" id="PF10116">
    <property type="entry name" value="Host_attach"/>
    <property type="match status" value="1"/>
</dbReference>
<evidence type="ECO:0008006" key="3">
    <source>
        <dbReference type="Google" id="ProtNLM"/>
    </source>
</evidence>
<gene>
    <name evidence="2" type="ORF">MNBD_GAMMA04-823</name>
</gene>
<dbReference type="EMBL" id="UOFB01000175">
    <property type="protein sequence ID" value="VAW47078.1"/>
    <property type="molecule type" value="Genomic_DNA"/>
</dbReference>
<feature type="region of interest" description="Disordered" evidence="1">
    <location>
        <begin position="44"/>
        <end position="65"/>
    </location>
</feature>